<reference evidence="4 5" key="1">
    <citation type="journal article" date="2013" name="Biodegradation">
        <title>Quantitative proteomic analysis of ibuprofen-degrading Patulibacter sp. strain I11.</title>
        <authorList>
            <person name="Almeida B."/>
            <person name="Kjeldal H."/>
            <person name="Lolas I."/>
            <person name="Knudsen A.D."/>
            <person name="Carvalho G."/>
            <person name="Nielsen K.L."/>
            <person name="Barreto Crespo M.T."/>
            <person name="Stensballe A."/>
            <person name="Nielsen J.L."/>
        </authorList>
    </citation>
    <scope>NUCLEOTIDE SEQUENCE [LARGE SCALE GENOMIC DNA]</scope>
    <source>
        <strain evidence="4 5">I11</strain>
    </source>
</reference>
<dbReference type="Pfam" id="PF02470">
    <property type="entry name" value="MlaD"/>
    <property type="match status" value="1"/>
</dbReference>
<dbReference type="EMBL" id="AGUD01000258">
    <property type="protein sequence ID" value="EHN09700.1"/>
    <property type="molecule type" value="Genomic_DNA"/>
</dbReference>
<name>H0E9E5_9ACTN</name>
<feature type="region of interest" description="Disordered" evidence="1">
    <location>
        <begin position="431"/>
        <end position="472"/>
    </location>
</feature>
<dbReference type="Proteomes" id="UP000005143">
    <property type="component" value="Unassembled WGS sequence"/>
</dbReference>
<keyword evidence="2" id="KW-0812">Transmembrane</keyword>
<gene>
    <name evidence="4" type="ORF">PAI11_34620</name>
</gene>
<evidence type="ECO:0000259" key="3">
    <source>
        <dbReference type="Pfam" id="PF02470"/>
    </source>
</evidence>
<keyword evidence="2" id="KW-0472">Membrane</keyword>
<keyword evidence="5" id="KW-1185">Reference proteome</keyword>
<evidence type="ECO:0000313" key="4">
    <source>
        <dbReference type="EMBL" id="EHN09700.1"/>
    </source>
</evidence>
<sequence length="472" mass="51057">MLRAHGATVAVIAGLLALSLVVTGYILVNQRVALPGWLPGGADPYRTFSVELSTAQAVTPGQGQQVLISGVDVGDITDVRLERGIAVAEIRVKERHARLLREDATALLRPKSGLYDMSIELQPGSRGARPAPAGFRIPDARTASNVHLDEVLASLDGDTRLALQLLVDGLGRGLRPDGRALARTLQQLSPLARNMRAIGTAMEDRQRQVRRAVTVVKRVTEALAENRGDVVRAVRSSDGVLGTMGRRDGELRAALRELPATLTATDAALGSGTRLAQELRPATRALSPVARELEPTLRASRPFLRATEPVLRRQLLPFARQTRLPTRRLRGFAERTHEVHGDSDAVSEETQRLLNMIAYDPPGKERGFLFYQLWVNQNLPWVYSTKDAHGPIRRTRLNVSCSSLATLSQLAEVNPSVAFLGNVLDQLGRTSACPPPTREGEDATGGPLPKDRRGDGRAARRSAAAAASGVRP</sequence>
<feature type="compositionally biased region" description="Basic and acidic residues" evidence="1">
    <location>
        <begin position="449"/>
        <end position="458"/>
    </location>
</feature>
<comment type="caution">
    <text evidence="4">The sequence shown here is derived from an EMBL/GenBank/DDBJ whole genome shotgun (WGS) entry which is preliminary data.</text>
</comment>
<protein>
    <recommendedName>
        <fullName evidence="3">Mce/MlaD domain-containing protein</fullName>
    </recommendedName>
</protein>
<proteinExistence type="predicted"/>
<keyword evidence="2" id="KW-1133">Transmembrane helix</keyword>
<evidence type="ECO:0000313" key="5">
    <source>
        <dbReference type="Proteomes" id="UP000005143"/>
    </source>
</evidence>
<dbReference type="InterPro" id="IPR052336">
    <property type="entry name" value="MlaD_Phospholipid_Transporter"/>
</dbReference>
<feature type="domain" description="Mce/MlaD" evidence="3">
    <location>
        <begin position="46"/>
        <end position="124"/>
    </location>
</feature>
<feature type="transmembrane region" description="Helical" evidence="2">
    <location>
        <begin position="7"/>
        <end position="28"/>
    </location>
</feature>
<dbReference type="PANTHER" id="PTHR33371:SF4">
    <property type="entry name" value="INTERMEMBRANE PHOSPHOLIPID TRANSPORT SYSTEM BINDING PROTEIN MLAD"/>
    <property type="match status" value="1"/>
</dbReference>
<dbReference type="PANTHER" id="PTHR33371">
    <property type="entry name" value="INTERMEMBRANE PHOSPHOLIPID TRANSPORT SYSTEM BINDING PROTEIN MLAD-RELATED"/>
    <property type="match status" value="1"/>
</dbReference>
<evidence type="ECO:0000256" key="1">
    <source>
        <dbReference type="SAM" id="MobiDB-lite"/>
    </source>
</evidence>
<dbReference type="InterPro" id="IPR003399">
    <property type="entry name" value="Mce/MlaD"/>
</dbReference>
<accession>H0E9E5</accession>
<dbReference type="AlphaFoldDB" id="H0E9E5"/>
<organism evidence="4 5">
    <name type="scientific">Patulibacter medicamentivorans</name>
    <dbReference type="NCBI Taxonomy" id="1097667"/>
    <lineage>
        <taxon>Bacteria</taxon>
        <taxon>Bacillati</taxon>
        <taxon>Actinomycetota</taxon>
        <taxon>Thermoleophilia</taxon>
        <taxon>Solirubrobacterales</taxon>
        <taxon>Patulibacteraceae</taxon>
        <taxon>Patulibacter</taxon>
    </lineage>
</organism>
<evidence type="ECO:0000256" key="2">
    <source>
        <dbReference type="SAM" id="Phobius"/>
    </source>
</evidence>
<feature type="compositionally biased region" description="Low complexity" evidence="1">
    <location>
        <begin position="461"/>
        <end position="472"/>
    </location>
</feature>